<name>A0A4R2J1R8_9PSEU</name>
<comment type="caution">
    <text evidence="2">The sequence shown here is derived from an EMBL/GenBank/DDBJ whole genome shotgun (WGS) entry which is preliminary data.</text>
</comment>
<reference evidence="2 3" key="1">
    <citation type="submission" date="2019-03" db="EMBL/GenBank/DDBJ databases">
        <title>Genomic Encyclopedia of Type Strains, Phase IV (KMG-IV): sequencing the most valuable type-strain genomes for metagenomic binning, comparative biology and taxonomic classification.</title>
        <authorList>
            <person name="Goeker M."/>
        </authorList>
    </citation>
    <scope>NUCLEOTIDE SEQUENCE [LARGE SCALE GENOMIC DNA]</scope>
    <source>
        <strain evidence="2 3">DSM 45934</strain>
    </source>
</reference>
<dbReference type="PANTHER" id="PTHR47786:SF2">
    <property type="entry name" value="GLYCOSYL HYDROLASE FAMILY 13 CATALYTIC DOMAIN-CONTAINING PROTEIN"/>
    <property type="match status" value="1"/>
</dbReference>
<dbReference type="Gene3D" id="3.20.20.80">
    <property type="entry name" value="Glycosidases"/>
    <property type="match status" value="1"/>
</dbReference>
<sequence>MNGWPGQPVVYEVNTAVWLNAVARAVGRRVTLADVPASEWDAITPVGIDAVWLMGVWERSPAGLAIANANAELRASFEQVLPDLRAEDVIGSPYCVRRYVADAAFGGPEGLAVARAELAGRGVRLILDYVPNHVAPDHPWVTGRPELFVQGDGEDVRALPEGWIAVDGNVLARGRDPYFPPWPDVVQLDAYSPALRAATIRTLAGIADQCDGIRCDMAMLMTNEIFGETWGEWVGSTPDDEFWPTVVSGLRASHPETVLFAEAYWDQEYTLQQQGFAFCYDKRLYDRVVDVNVPTIRDHLAAAPGYQSRLVRFLENHDEPRIAERLPKDAERAAAVAMATLPGATLWHEGQFEGRRVRPPVFLARRPDEPLDEELAGWYRGLLAVVAEEGMRRGSWRQLRPEGWPDNPSYRTLLAWSWSAADGARHVIVVNFAGQPAQARIPLPWTDLRGRMWCLTDLLTGTDFDRDGDELVHPGLFVALGPWQFHVLSPTSRQGSP</sequence>
<dbReference type="PANTHER" id="PTHR47786">
    <property type="entry name" value="ALPHA-1,4-GLUCAN:MALTOSE-1-PHOSPHATE MALTOSYLTRANSFERASE"/>
    <property type="match status" value="1"/>
</dbReference>
<dbReference type="RefSeq" id="WP_132124652.1">
    <property type="nucleotide sequence ID" value="NZ_SLWS01000013.1"/>
</dbReference>
<dbReference type="OrthoDB" id="9802433at2"/>
<dbReference type="InterPro" id="IPR017853">
    <property type="entry name" value="GH"/>
</dbReference>
<dbReference type="SMART" id="SM00642">
    <property type="entry name" value="Aamy"/>
    <property type="match status" value="1"/>
</dbReference>
<gene>
    <name evidence="2" type="ORF">EV192_11365</name>
</gene>
<organism evidence="2 3">
    <name type="scientific">Actinocrispum wychmicini</name>
    <dbReference type="NCBI Taxonomy" id="1213861"/>
    <lineage>
        <taxon>Bacteria</taxon>
        <taxon>Bacillati</taxon>
        <taxon>Actinomycetota</taxon>
        <taxon>Actinomycetes</taxon>
        <taxon>Pseudonocardiales</taxon>
        <taxon>Pseudonocardiaceae</taxon>
        <taxon>Actinocrispum</taxon>
    </lineage>
</organism>
<evidence type="ECO:0000313" key="2">
    <source>
        <dbReference type="EMBL" id="TCO50688.1"/>
    </source>
</evidence>
<keyword evidence="3" id="KW-1185">Reference proteome</keyword>
<dbReference type="CDD" id="cd11347">
    <property type="entry name" value="AmyAc_1"/>
    <property type="match status" value="1"/>
</dbReference>
<dbReference type="Proteomes" id="UP000295680">
    <property type="component" value="Unassembled WGS sequence"/>
</dbReference>
<evidence type="ECO:0000313" key="3">
    <source>
        <dbReference type="Proteomes" id="UP000295680"/>
    </source>
</evidence>
<dbReference type="GO" id="GO:0005975">
    <property type="term" value="P:carbohydrate metabolic process"/>
    <property type="evidence" value="ECO:0007669"/>
    <property type="project" value="InterPro"/>
</dbReference>
<accession>A0A4R2J1R8</accession>
<dbReference type="EMBL" id="SLWS01000013">
    <property type="protein sequence ID" value="TCO50688.1"/>
    <property type="molecule type" value="Genomic_DNA"/>
</dbReference>
<evidence type="ECO:0000259" key="1">
    <source>
        <dbReference type="SMART" id="SM00642"/>
    </source>
</evidence>
<dbReference type="AlphaFoldDB" id="A0A4R2J1R8"/>
<feature type="domain" description="Glycosyl hydrolase family 13 catalytic" evidence="1">
    <location>
        <begin position="12"/>
        <end position="386"/>
    </location>
</feature>
<proteinExistence type="predicted"/>
<dbReference type="SUPFAM" id="SSF51445">
    <property type="entry name" value="(Trans)glycosidases"/>
    <property type="match status" value="1"/>
</dbReference>
<dbReference type="InterPro" id="IPR006047">
    <property type="entry name" value="GH13_cat_dom"/>
</dbReference>
<protein>
    <recommendedName>
        <fullName evidence="1">Glycosyl hydrolase family 13 catalytic domain-containing protein</fullName>
    </recommendedName>
</protein>